<keyword evidence="7 10" id="KW-1133">Transmembrane helix</keyword>
<organism evidence="11 12">
    <name type="scientific">Podospora fimiseda</name>
    <dbReference type="NCBI Taxonomy" id="252190"/>
    <lineage>
        <taxon>Eukaryota</taxon>
        <taxon>Fungi</taxon>
        <taxon>Dikarya</taxon>
        <taxon>Ascomycota</taxon>
        <taxon>Pezizomycotina</taxon>
        <taxon>Sordariomycetes</taxon>
        <taxon>Sordariomycetidae</taxon>
        <taxon>Sordariales</taxon>
        <taxon>Podosporaceae</taxon>
        <taxon>Podospora</taxon>
    </lineage>
</organism>
<dbReference type="Proteomes" id="UP001301958">
    <property type="component" value="Unassembled WGS sequence"/>
</dbReference>
<dbReference type="GO" id="GO:0004100">
    <property type="term" value="F:chitin synthase activity"/>
    <property type="evidence" value="ECO:0007669"/>
    <property type="project" value="UniProtKB-EC"/>
</dbReference>
<feature type="transmembrane region" description="Helical" evidence="10">
    <location>
        <begin position="7"/>
        <end position="26"/>
    </location>
</feature>
<evidence type="ECO:0000313" key="11">
    <source>
        <dbReference type="EMBL" id="KAK4221023.1"/>
    </source>
</evidence>
<name>A0AAN6YMB7_9PEZI</name>
<dbReference type="InterPro" id="IPR004835">
    <property type="entry name" value="Chitin_synth"/>
</dbReference>
<evidence type="ECO:0000313" key="12">
    <source>
        <dbReference type="Proteomes" id="UP001301958"/>
    </source>
</evidence>
<comment type="subcellular location">
    <subcellularLocation>
        <location evidence="1">Cell membrane</location>
        <topology evidence="1">Multi-pass membrane protein</topology>
    </subcellularLocation>
</comment>
<keyword evidence="12" id="KW-1185">Reference proteome</keyword>
<evidence type="ECO:0000256" key="6">
    <source>
        <dbReference type="ARBA" id="ARBA00022692"/>
    </source>
</evidence>
<evidence type="ECO:0000256" key="1">
    <source>
        <dbReference type="ARBA" id="ARBA00004651"/>
    </source>
</evidence>
<dbReference type="GO" id="GO:0031505">
    <property type="term" value="P:fungal-type cell wall organization"/>
    <property type="evidence" value="ECO:0007669"/>
    <property type="project" value="TreeGrafter"/>
</dbReference>
<evidence type="ECO:0000256" key="7">
    <source>
        <dbReference type="ARBA" id="ARBA00022989"/>
    </source>
</evidence>
<evidence type="ECO:0000256" key="10">
    <source>
        <dbReference type="SAM" id="Phobius"/>
    </source>
</evidence>
<dbReference type="Pfam" id="PF03142">
    <property type="entry name" value="Chitin_synth_2"/>
    <property type="match status" value="2"/>
</dbReference>
<dbReference type="SUPFAM" id="SSF53448">
    <property type="entry name" value="Nucleotide-diphospho-sugar transferases"/>
    <property type="match status" value="1"/>
</dbReference>
<dbReference type="PANTHER" id="PTHR22914">
    <property type="entry name" value="CHITIN SYNTHASE"/>
    <property type="match status" value="1"/>
</dbReference>
<reference evidence="11" key="2">
    <citation type="submission" date="2023-05" db="EMBL/GenBank/DDBJ databases">
        <authorList>
            <consortium name="Lawrence Berkeley National Laboratory"/>
            <person name="Steindorff A."/>
            <person name="Hensen N."/>
            <person name="Bonometti L."/>
            <person name="Westerberg I."/>
            <person name="Brannstrom I.O."/>
            <person name="Guillou S."/>
            <person name="Cros-Aarteil S."/>
            <person name="Calhoun S."/>
            <person name="Haridas S."/>
            <person name="Kuo A."/>
            <person name="Mondo S."/>
            <person name="Pangilinan J."/>
            <person name="Riley R."/>
            <person name="Labutti K."/>
            <person name="Andreopoulos B."/>
            <person name="Lipzen A."/>
            <person name="Chen C."/>
            <person name="Yanf M."/>
            <person name="Daum C."/>
            <person name="Ng V."/>
            <person name="Clum A."/>
            <person name="Ohm R."/>
            <person name="Martin F."/>
            <person name="Silar P."/>
            <person name="Natvig D."/>
            <person name="Lalanne C."/>
            <person name="Gautier V."/>
            <person name="Ament-Velasquez S.L."/>
            <person name="Kruys A."/>
            <person name="Hutchinson M.I."/>
            <person name="Powell A.J."/>
            <person name="Barry K."/>
            <person name="Miller A.N."/>
            <person name="Grigoriev I.V."/>
            <person name="Debuchy R."/>
            <person name="Gladieux P."/>
            <person name="Thoren M.H."/>
            <person name="Johannesson H."/>
        </authorList>
    </citation>
    <scope>NUCLEOTIDE SEQUENCE</scope>
    <source>
        <strain evidence="11">CBS 990.96</strain>
    </source>
</reference>
<keyword evidence="4" id="KW-0328">Glycosyltransferase</keyword>
<dbReference type="EMBL" id="MU865598">
    <property type="protein sequence ID" value="KAK4221023.1"/>
    <property type="molecule type" value="Genomic_DNA"/>
</dbReference>
<dbReference type="PANTHER" id="PTHR22914:SF13">
    <property type="entry name" value="CHITIN SYNTHASE"/>
    <property type="match status" value="1"/>
</dbReference>
<dbReference type="GO" id="GO:0030428">
    <property type="term" value="C:cell septum"/>
    <property type="evidence" value="ECO:0007669"/>
    <property type="project" value="TreeGrafter"/>
</dbReference>
<keyword evidence="8 10" id="KW-0472">Membrane</keyword>
<gene>
    <name evidence="11" type="ORF">QBC38DRAFT_492917</name>
</gene>
<dbReference type="GO" id="GO:0005886">
    <property type="term" value="C:plasma membrane"/>
    <property type="evidence" value="ECO:0007669"/>
    <property type="project" value="UniProtKB-SubCell"/>
</dbReference>
<reference evidence="11" key="1">
    <citation type="journal article" date="2023" name="Mol. Phylogenet. Evol.">
        <title>Genome-scale phylogeny and comparative genomics of the fungal order Sordariales.</title>
        <authorList>
            <person name="Hensen N."/>
            <person name="Bonometti L."/>
            <person name="Westerberg I."/>
            <person name="Brannstrom I.O."/>
            <person name="Guillou S."/>
            <person name="Cros-Aarteil S."/>
            <person name="Calhoun S."/>
            <person name="Haridas S."/>
            <person name="Kuo A."/>
            <person name="Mondo S."/>
            <person name="Pangilinan J."/>
            <person name="Riley R."/>
            <person name="LaButti K."/>
            <person name="Andreopoulos B."/>
            <person name="Lipzen A."/>
            <person name="Chen C."/>
            <person name="Yan M."/>
            <person name="Daum C."/>
            <person name="Ng V."/>
            <person name="Clum A."/>
            <person name="Steindorff A."/>
            <person name="Ohm R.A."/>
            <person name="Martin F."/>
            <person name="Silar P."/>
            <person name="Natvig D.O."/>
            <person name="Lalanne C."/>
            <person name="Gautier V."/>
            <person name="Ament-Velasquez S.L."/>
            <person name="Kruys A."/>
            <person name="Hutchinson M.I."/>
            <person name="Powell A.J."/>
            <person name="Barry K."/>
            <person name="Miller A.N."/>
            <person name="Grigoriev I.V."/>
            <person name="Debuchy R."/>
            <person name="Gladieux P."/>
            <person name="Hiltunen Thoren M."/>
            <person name="Johannesson H."/>
        </authorList>
    </citation>
    <scope>NUCLEOTIDE SEQUENCE</scope>
    <source>
        <strain evidence="11">CBS 990.96</strain>
    </source>
</reference>
<comment type="caution">
    <text evidence="11">The sequence shown here is derived from an EMBL/GenBank/DDBJ whole genome shotgun (WGS) entry which is preliminary data.</text>
</comment>
<keyword evidence="9" id="KW-0325">Glycoprotein</keyword>
<dbReference type="EC" id="2.4.1.16" evidence="2"/>
<evidence type="ECO:0000256" key="8">
    <source>
        <dbReference type="ARBA" id="ARBA00023136"/>
    </source>
</evidence>
<evidence type="ECO:0000256" key="9">
    <source>
        <dbReference type="ARBA" id="ARBA00023180"/>
    </source>
</evidence>
<evidence type="ECO:0000256" key="5">
    <source>
        <dbReference type="ARBA" id="ARBA00022679"/>
    </source>
</evidence>
<keyword evidence="6 10" id="KW-0812">Transmembrane</keyword>
<feature type="transmembrane region" description="Helical" evidence="10">
    <location>
        <begin position="32"/>
        <end position="56"/>
    </location>
</feature>
<dbReference type="GO" id="GO:0006031">
    <property type="term" value="P:chitin biosynthetic process"/>
    <property type="evidence" value="ECO:0007669"/>
    <property type="project" value="TreeGrafter"/>
</dbReference>
<dbReference type="AlphaFoldDB" id="A0AAN6YMB7"/>
<evidence type="ECO:0000256" key="3">
    <source>
        <dbReference type="ARBA" id="ARBA00022475"/>
    </source>
</evidence>
<sequence length="428" mass="49425">MLEQKIMSACFLTGLNFTFIFASWWWPQYWYIYFPFICLPLALNVCIIISITFFYLRYLIFPERKVIPDTPENIIYVLACYNETPEECTKSLDSLVAQTNISNHKQGIMIICDGKVRGPGMEKTTAASLLEDILINPTDRRIIRNAYTGWDGQPMDVEVSQGIYRNSLPFLCIVKQSNQGKRDSLIVIRSFLLKYNRRFTHPNQPMIFFPRFFKHMANWLSKKCFIPEVSCLIGMDCDTRFAPDCVTHLLDTARINPEKTHGVCGYVAVDFSVTSNWNLWSLYQSAEYSVAQGLRRLHQSIATKKVSCLPGCCQLLKITEETCGDEILLVKFGYHPTPLDNMLKQIRATASEDRNHVCLMLTEYPKVQTHQALFAKAYTDVPHSWSVFLSQRRRWTLGATSNDLLLTLAWKTQWWERILAASNVIIWS</sequence>
<keyword evidence="5" id="KW-0808">Transferase</keyword>
<accession>A0AAN6YMB7</accession>
<protein>
    <recommendedName>
        <fullName evidence="2">chitin synthase</fullName>
        <ecNumber evidence="2">2.4.1.16</ecNumber>
    </recommendedName>
</protein>
<keyword evidence="3" id="KW-1003">Cell membrane</keyword>
<evidence type="ECO:0000256" key="2">
    <source>
        <dbReference type="ARBA" id="ARBA00012543"/>
    </source>
</evidence>
<dbReference type="InterPro" id="IPR029044">
    <property type="entry name" value="Nucleotide-diphossugar_trans"/>
</dbReference>
<evidence type="ECO:0000256" key="4">
    <source>
        <dbReference type="ARBA" id="ARBA00022676"/>
    </source>
</evidence>
<proteinExistence type="predicted"/>